<dbReference type="GO" id="GO:0005198">
    <property type="term" value="F:structural molecule activity"/>
    <property type="evidence" value="ECO:0007669"/>
    <property type="project" value="InterPro"/>
</dbReference>
<accession>A0A6C0B6X2</accession>
<dbReference type="EMBL" id="MN739090">
    <property type="protein sequence ID" value="QHS87967.1"/>
    <property type="molecule type" value="Genomic_DNA"/>
</dbReference>
<dbReference type="Pfam" id="PF16903">
    <property type="entry name" value="Capsid_N"/>
    <property type="match status" value="1"/>
</dbReference>
<evidence type="ECO:0000313" key="3">
    <source>
        <dbReference type="EMBL" id="QHS87967.1"/>
    </source>
</evidence>
<evidence type="ECO:0000259" key="2">
    <source>
        <dbReference type="Pfam" id="PF16903"/>
    </source>
</evidence>
<dbReference type="InterPro" id="IPR016112">
    <property type="entry name" value="VP_dsDNA_II"/>
</dbReference>
<dbReference type="Pfam" id="PF04451">
    <property type="entry name" value="Capsid_NCLDV"/>
    <property type="match status" value="1"/>
</dbReference>
<protein>
    <recommendedName>
        <fullName evidence="4">Major capsid protein N-terminal domain-containing protein</fullName>
    </recommendedName>
</protein>
<proteinExistence type="predicted"/>
<dbReference type="AlphaFoldDB" id="A0A6C0B6X2"/>
<dbReference type="Gene3D" id="2.70.9.10">
    <property type="entry name" value="Adenovirus Type 2 Hexon, domain 4"/>
    <property type="match status" value="1"/>
</dbReference>
<feature type="domain" description="Major capsid protein C-terminal" evidence="1">
    <location>
        <begin position="301"/>
        <end position="542"/>
    </location>
</feature>
<dbReference type="InterPro" id="IPR007542">
    <property type="entry name" value="MCP_C"/>
</dbReference>
<dbReference type="SUPFAM" id="SSF49749">
    <property type="entry name" value="Group II dsDNA viruses VP"/>
    <property type="match status" value="2"/>
</dbReference>
<dbReference type="Gene3D" id="2.70.9.20">
    <property type="entry name" value="Major capsid protein Vp54"/>
    <property type="match status" value="1"/>
</dbReference>
<reference evidence="3" key="1">
    <citation type="journal article" date="2020" name="Nature">
        <title>Giant virus diversity and host interactions through global metagenomics.</title>
        <authorList>
            <person name="Schulz F."/>
            <person name="Roux S."/>
            <person name="Paez-Espino D."/>
            <person name="Jungbluth S."/>
            <person name="Walsh D.A."/>
            <person name="Denef V.J."/>
            <person name="McMahon K.D."/>
            <person name="Konstantinidis K.T."/>
            <person name="Eloe-Fadrosh E.A."/>
            <person name="Kyrpides N.C."/>
            <person name="Woyke T."/>
        </authorList>
    </citation>
    <scope>NUCLEOTIDE SEQUENCE</scope>
    <source>
        <strain evidence="3">GVMAG-M-3300010158-13</strain>
    </source>
</reference>
<evidence type="ECO:0000259" key="1">
    <source>
        <dbReference type="Pfam" id="PF04451"/>
    </source>
</evidence>
<dbReference type="InterPro" id="IPR031654">
    <property type="entry name" value="Capsid_N"/>
</dbReference>
<name>A0A6C0B6X2_9ZZZZ</name>
<dbReference type="InterPro" id="IPR038519">
    <property type="entry name" value="MCP_C_sf"/>
</dbReference>
<organism evidence="3">
    <name type="scientific">viral metagenome</name>
    <dbReference type="NCBI Taxonomy" id="1070528"/>
    <lineage>
        <taxon>unclassified sequences</taxon>
        <taxon>metagenomes</taxon>
        <taxon>organismal metagenomes</taxon>
    </lineage>
</organism>
<sequence>MPGGLLNIISVGVNNSILTGNPSKTFFKVTYSKYTNFGLQKFRIDYDGSRDLRLTEPSKFQFKIPRYADLLMDTYLVVSLPDIWSPLYHPTPQTSNRWTPYDFKWIKNLGTLMIQEIEITCGSLTLQKYTGEYLTAQVERDFSTGKKDLFNSMSGNTAEFNDPANANGRANTYPTAWYTKKNVGAEPSIRGRNIYIPINTWFTLNSQCAFPIAALQYNELMITVTMRPIQELFQVRDVFDFQNLYPYVQPDFNQPQFQMYRFLQTPPAVILTPDAYQNRFSVWNADIHILATYAFLSKEETELFASQDQVYLVKDVFQYNFENITGTRKVQVYSNGLVSNWMFYLQRNDVNLRNEWSNFTNWPYAAIPGDLEIGTADNTYAPSIQYGPGIDPYDGRNTGIYLTGDYKSINRKEILNNMGILFNGEYRENTLESGIYNFVEKYTRTQGNAIDGLYCYNFCLNTSPFDYQPTGAVNMSKFKTIELEINTYVPQIDAINSSFDVICDNSGNPIGVRKQNWRLFEYNYNMTLFEERYNVLSIISGNCGMLYSR</sequence>
<evidence type="ECO:0008006" key="4">
    <source>
        <dbReference type="Google" id="ProtNLM"/>
    </source>
</evidence>
<feature type="domain" description="Major capsid protein N-terminal" evidence="2">
    <location>
        <begin position="25"/>
        <end position="239"/>
    </location>
</feature>